<gene>
    <name evidence="3" type="ORF">SS136_041</name>
</gene>
<evidence type="ECO:0000313" key="4">
    <source>
        <dbReference type="Proteomes" id="UP000208062"/>
    </source>
</evidence>
<dbReference type="GeneID" id="28619851"/>
<dbReference type="EMBL" id="KT809302">
    <property type="protein sequence ID" value="ALJ99704.1"/>
    <property type="molecule type" value="Genomic_DNA"/>
</dbReference>
<dbReference type="KEGG" id="vg:28619851"/>
<keyword evidence="4" id="KW-1185">Reference proteome</keyword>
<evidence type="ECO:0000259" key="2">
    <source>
        <dbReference type="Pfam" id="PF14216"/>
    </source>
</evidence>
<feature type="domain" description="DUF4326" evidence="2">
    <location>
        <begin position="185"/>
        <end position="280"/>
    </location>
</feature>
<feature type="region of interest" description="Disordered" evidence="1">
    <location>
        <begin position="115"/>
        <end position="152"/>
    </location>
</feature>
<dbReference type="Pfam" id="PF14216">
    <property type="entry name" value="DUF4326"/>
    <property type="match status" value="1"/>
</dbReference>
<feature type="region of interest" description="Disordered" evidence="1">
    <location>
        <begin position="1"/>
        <end position="22"/>
    </location>
</feature>
<dbReference type="Proteomes" id="UP000208062">
    <property type="component" value="Segment"/>
</dbReference>
<proteinExistence type="predicted"/>
<reference evidence="3 4" key="1">
    <citation type="journal article" date="2016" name="MBio">
        <title>Archaeal Haloarcula californiae Icosahedral Virus 1 Highlights Conserved Elements in Icosahedral Membrane-Containing DNA Viruses from Extreme Environments.</title>
        <authorList>
            <person name="Demina T.A."/>
            <person name="Pietila M.K."/>
            <person name="Svirskaite J."/>
            <person name="Ravantti J.J."/>
            <person name="Atanasova N.S."/>
            <person name="Bamford D.H."/>
            <person name="Oksanen H.M."/>
        </authorList>
    </citation>
    <scope>NUCLEOTIDE SEQUENCE [LARGE SCALE GENOMIC DNA]</scope>
    <source>
        <strain evidence="3 4">SS13-6</strain>
    </source>
</reference>
<dbReference type="OrthoDB" id="15929at10239"/>
<dbReference type="InterPro" id="IPR025475">
    <property type="entry name" value="DUF4326"/>
</dbReference>
<dbReference type="RefSeq" id="YP_009272861.1">
    <property type="nucleotide sequence ID" value="NC_030848.1"/>
</dbReference>
<organism evidence="3 4">
    <name type="scientific">Haloarcula californiae icosahedral virus 1</name>
    <dbReference type="NCBI Taxonomy" id="1735722"/>
    <lineage>
        <taxon>Viruses</taxon>
        <taxon>Singelaviria</taxon>
        <taxon>Helvetiavirae</taxon>
        <taxon>Dividoviricota</taxon>
        <taxon>Laserviricetes</taxon>
        <taxon>Halopanivirales</taxon>
        <taxon>Sphaerolipoviridae</taxon>
        <taxon>Alphasphaerolipovirus</taxon>
        <taxon>Alphasphaerolipovirus viikkii</taxon>
    </lineage>
</organism>
<evidence type="ECO:0000256" key="1">
    <source>
        <dbReference type="SAM" id="MobiDB-lite"/>
    </source>
</evidence>
<name>A0A1C7A3T0_9VIRU</name>
<evidence type="ECO:0000313" key="3">
    <source>
        <dbReference type="EMBL" id="ALJ99704.1"/>
    </source>
</evidence>
<accession>A0A1C7A3T0</accession>
<sequence>MTLLRESESVAMRGVDDVDREGQGKKVVEASVRLEERQGPTPARRVVSIETRDGAVYRFQRYGRDEYLAFYNRENPDGSEFQRKASLPAHVEAVRTAIMADDVLPDFEALLRAEQQVGERESDSSDEATDEEVRRAVERAEQERQRREESDLRAGYLVTDGGVVPSLDGLEVAHFARSSETFDVYGGRKRRGGDLAHAENTDPTDPGWLGNPFLMDDSLDDEAERRRVIAAFTRYFLDRVDDDDEFRSAVEDLRGQRVACWCRGVSQDRTPETWCHLDVVDAWLSGDLTPVYDYLRDDDGRTRLTDY</sequence>
<feature type="compositionally biased region" description="Basic and acidic residues" evidence="1">
    <location>
        <begin position="131"/>
        <end position="152"/>
    </location>
</feature>
<protein>
    <recommendedName>
        <fullName evidence="2">DUF4326 domain-containing protein</fullName>
    </recommendedName>
</protein>